<dbReference type="SUPFAM" id="SSF57783">
    <property type="entry name" value="Zinc beta-ribbon"/>
    <property type="match status" value="1"/>
</dbReference>
<dbReference type="PROSITE" id="PS51133">
    <property type="entry name" value="ZF_TFIIS_2"/>
    <property type="match status" value="1"/>
</dbReference>
<dbReference type="OrthoDB" id="10056816at2759"/>
<dbReference type="GO" id="GO:0008270">
    <property type="term" value="F:zinc ion binding"/>
    <property type="evidence" value="ECO:0007669"/>
    <property type="project" value="UniProtKB-KW"/>
</dbReference>
<evidence type="ECO:0000256" key="8">
    <source>
        <dbReference type="ARBA" id="ARBA00023163"/>
    </source>
</evidence>
<protein>
    <recommendedName>
        <fullName evidence="3">DNA-directed RNA polymerase I subunit RPA12</fullName>
    </recommendedName>
    <alternativeName>
        <fullName evidence="10">DNA-directed RNA polymerase I subunit H</fullName>
    </alternativeName>
</protein>
<dbReference type="PANTHER" id="PTHR11239:SF14">
    <property type="entry name" value="DNA-DIRECTED RNA POLYMERASE I SUBUNIT RPA12"/>
    <property type="match status" value="1"/>
</dbReference>
<comment type="subcellular location">
    <subcellularLocation>
        <location evidence="1">Nucleus</location>
        <location evidence="1">Nucleolus</location>
    </subcellularLocation>
</comment>
<evidence type="ECO:0000256" key="5">
    <source>
        <dbReference type="ARBA" id="ARBA00022723"/>
    </source>
</evidence>
<dbReference type="AlphaFoldDB" id="A0A5N5T9G0"/>
<evidence type="ECO:0000313" key="15">
    <source>
        <dbReference type="EMBL" id="KAB7501715.1"/>
    </source>
</evidence>
<dbReference type="InterPro" id="IPR034004">
    <property type="entry name" value="Zn_ribbon_RPA12_C"/>
</dbReference>
<evidence type="ECO:0000256" key="10">
    <source>
        <dbReference type="ARBA" id="ARBA00031781"/>
    </source>
</evidence>
<evidence type="ECO:0000256" key="7">
    <source>
        <dbReference type="ARBA" id="ARBA00022833"/>
    </source>
</evidence>
<evidence type="ECO:0000256" key="1">
    <source>
        <dbReference type="ARBA" id="ARBA00004604"/>
    </source>
</evidence>
<evidence type="ECO:0000256" key="9">
    <source>
        <dbReference type="ARBA" id="ARBA00023242"/>
    </source>
</evidence>
<dbReference type="SMART" id="SM00440">
    <property type="entry name" value="ZnF_C2C2"/>
    <property type="match status" value="1"/>
</dbReference>
<dbReference type="PROSITE" id="PS00466">
    <property type="entry name" value="ZF_TFIIS_1"/>
    <property type="match status" value="1"/>
</dbReference>
<dbReference type="InterPro" id="IPR012164">
    <property type="entry name" value="Rpa12/Rpb9/Rpc10/TFS"/>
</dbReference>
<comment type="function">
    <text evidence="11">Core component of RNA polymerase I (Pol I), a DNA-dependent RNA polymerase which synthesizes ribosomal RNA precursors using the four ribonucleoside triphosphates as substrates. Can mediate Pol I proofreading of the nascent RNA transcript. Anchors into the Pol I active site to monitor transcription fidelity and cleave mis-incorporated 5'-ribonucleotides.</text>
</comment>
<proteinExistence type="inferred from homology"/>
<evidence type="ECO:0000256" key="13">
    <source>
        <dbReference type="SAM" id="MobiDB-lite"/>
    </source>
</evidence>
<dbReference type="PROSITE" id="PS01030">
    <property type="entry name" value="RNA_POL_M_15KD"/>
    <property type="match status" value="1"/>
</dbReference>
<evidence type="ECO:0000256" key="6">
    <source>
        <dbReference type="ARBA" id="ARBA00022771"/>
    </source>
</evidence>
<dbReference type="GO" id="GO:0005736">
    <property type="term" value="C:RNA polymerase I complex"/>
    <property type="evidence" value="ECO:0007669"/>
    <property type="project" value="TreeGrafter"/>
</dbReference>
<evidence type="ECO:0000256" key="2">
    <source>
        <dbReference type="ARBA" id="ARBA00008925"/>
    </source>
</evidence>
<dbReference type="PANTHER" id="PTHR11239">
    <property type="entry name" value="DNA-DIRECTED RNA POLYMERASE"/>
    <property type="match status" value="1"/>
</dbReference>
<name>A0A5N5T9G0_9CRUS</name>
<keyword evidence="4 15" id="KW-0240">DNA-directed RNA polymerase</keyword>
<comment type="caution">
    <text evidence="15">The sequence shown here is derived from an EMBL/GenBank/DDBJ whole genome shotgun (WGS) entry which is preliminary data.</text>
</comment>
<keyword evidence="16" id="KW-1185">Reference proteome</keyword>
<keyword evidence="9" id="KW-0539">Nucleus</keyword>
<dbReference type="GO" id="GO:0006363">
    <property type="term" value="P:termination of RNA polymerase I transcription"/>
    <property type="evidence" value="ECO:0007669"/>
    <property type="project" value="TreeGrafter"/>
</dbReference>
<dbReference type="GO" id="GO:0003676">
    <property type="term" value="F:nucleic acid binding"/>
    <property type="evidence" value="ECO:0007669"/>
    <property type="project" value="InterPro"/>
</dbReference>
<gene>
    <name evidence="15" type="primary">Znrd1</name>
    <name evidence="15" type="ORF">Anas_10331</name>
</gene>
<accession>A0A5N5T9G0</accession>
<dbReference type="Gene3D" id="2.20.25.10">
    <property type="match status" value="1"/>
</dbReference>
<organism evidence="15 16">
    <name type="scientific">Armadillidium nasatum</name>
    <dbReference type="NCBI Taxonomy" id="96803"/>
    <lineage>
        <taxon>Eukaryota</taxon>
        <taxon>Metazoa</taxon>
        <taxon>Ecdysozoa</taxon>
        <taxon>Arthropoda</taxon>
        <taxon>Crustacea</taxon>
        <taxon>Multicrustacea</taxon>
        <taxon>Malacostraca</taxon>
        <taxon>Eumalacostraca</taxon>
        <taxon>Peracarida</taxon>
        <taxon>Isopoda</taxon>
        <taxon>Oniscidea</taxon>
        <taxon>Crinocheta</taxon>
        <taxon>Armadillidiidae</taxon>
        <taxon>Armadillidium</taxon>
    </lineage>
</organism>
<dbReference type="GO" id="GO:0003899">
    <property type="term" value="F:DNA-directed RNA polymerase activity"/>
    <property type="evidence" value="ECO:0007669"/>
    <property type="project" value="InterPro"/>
</dbReference>
<evidence type="ECO:0000256" key="11">
    <source>
        <dbReference type="ARBA" id="ARBA00044497"/>
    </source>
</evidence>
<dbReference type="InterPro" id="IPR019761">
    <property type="entry name" value="DNA-dir_RNA_pol-M_15_CS"/>
</dbReference>
<reference evidence="15 16" key="1">
    <citation type="journal article" date="2019" name="PLoS Biol.">
        <title>Sex chromosomes control vertical transmission of feminizing Wolbachia symbionts in an isopod.</title>
        <authorList>
            <person name="Becking T."/>
            <person name="Chebbi M.A."/>
            <person name="Giraud I."/>
            <person name="Moumen B."/>
            <person name="Laverre T."/>
            <person name="Caubet Y."/>
            <person name="Peccoud J."/>
            <person name="Gilbert C."/>
            <person name="Cordaux R."/>
        </authorList>
    </citation>
    <scope>NUCLEOTIDE SEQUENCE [LARGE SCALE GENOMIC DNA]</scope>
    <source>
        <strain evidence="15">ANa2</strain>
        <tissue evidence="15">Whole body excluding digestive tract and cuticle</tissue>
    </source>
</reference>
<sequence length="142" mass="16227">MKTQMRGTQIYNHNKRNMSTFECEGDFCPECGSILKLEANSVSVKCLMCGHTSSLKNIIGVQSSYTIELTPASYYDYLKKNKKDQKKRRKDESAGQMDKDRECGKCGHQGMSYTTMQLRSADEGQTVFYFCPKCKNREVENS</sequence>
<feature type="compositionally biased region" description="Basic and acidic residues" evidence="13">
    <location>
        <begin position="90"/>
        <end position="105"/>
    </location>
</feature>
<evidence type="ECO:0000259" key="14">
    <source>
        <dbReference type="PROSITE" id="PS51133"/>
    </source>
</evidence>
<keyword evidence="6 12" id="KW-0863">Zinc-finger</keyword>
<evidence type="ECO:0000256" key="4">
    <source>
        <dbReference type="ARBA" id="ARBA00022478"/>
    </source>
</evidence>
<keyword evidence="7" id="KW-0862">Zinc</keyword>
<dbReference type="InterPro" id="IPR001222">
    <property type="entry name" value="Znf_TFIIS"/>
</dbReference>
<keyword evidence="8" id="KW-0804">Transcription</keyword>
<evidence type="ECO:0000256" key="12">
    <source>
        <dbReference type="PROSITE-ProRule" id="PRU00472"/>
    </source>
</evidence>
<evidence type="ECO:0000313" key="16">
    <source>
        <dbReference type="Proteomes" id="UP000326759"/>
    </source>
</evidence>
<dbReference type="Pfam" id="PF01096">
    <property type="entry name" value="Zn_ribbon_TFIIS"/>
    <property type="match status" value="1"/>
</dbReference>
<evidence type="ECO:0000256" key="3">
    <source>
        <dbReference type="ARBA" id="ARBA00018784"/>
    </source>
</evidence>
<feature type="region of interest" description="Disordered" evidence="13">
    <location>
        <begin position="81"/>
        <end position="107"/>
    </location>
</feature>
<dbReference type="Proteomes" id="UP000326759">
    <property type="component" value="Unassembled WGS sequence"/>
</dbReference>
<keyword evidence="5" id="KW-0479">Metal-binding</keyword>
<dbReference type="EMBL" id="SEYY01009766">
    <property type="protein sequence ID" value="KAB7501715.1"/>
    <property type="molecule type" value="Genomic_DNA"/>
</dbReference>
<dbReference type="CDD" id="cd10507">
    <property type="entry name" value="Zn-ribbon_RPA12"/>
    <property type="match status" value="1"/>
</dbReference>
<comment type="similarity">
    <text evidence="2">Belongs to the archaeal RpoM/eukaryotic RPA12/RPB9/RPC11 RNA polymerase family.</text>
</comment>
<feature type="domain" description="TFIIS-type" evidence="14">
    <location>
        <begin position="99"/>
        <end position="139"/>
    </location>
</feature>